<keyword evidence="2" id="KW-0813">Transport</keyword>
<feature type="transmembrane region" description="Helical" evidence="7">
    <location>
        <begin position="183"/>
        <end position="203"/>
    </location>
</feature>
<dbReference type="STRING" id="52.CMC5_053850"/>
<accession>A0A0K1EK43</accession>
<keyword evidence="9" id="KW-1185">Reference proteome</keyword>
<feature type="transmembrane region" description="Helical" evidence="7">
    <location>
        <begin position="321"/>
        <end position="344"/>
    </location>
</feature>
<evidence type="ECO:0000313" key="8">
    <source>
        <dbReference type="EMBL" id="AKT41224.1"/>
    </source>
</evidence>
<feature type="transmembrane region" description="Helical" evidence="7">
    <location>
        <begin position="21"/>
        <end position="44"/>
    </location>
</feature>
<keyword evidence="3 7" id="KW-0812">Transmembrane</keyword>
<dbReference type="Pfam" id="PF07690">
    <property type="entry name" value="MFS_1"/>
    <property type="match status" value="1"/>
</dbReference>
<evidence type="ECO:0000256" key="1">
    <source>
        <dbReference type="ARBA" id="ARBA00004141"/>
    </source>
</evidence>
<reference evidence="8 9" key="1">
    <citation type="submission" date="2015-07" db="EMBL/GenBank/DDBJ databases">
        <title>Genome analysis of myxobacterium Chondromyces crocatus Cm c5 reveals a high potential for natural compound synthesis and the genetic basis for the loss of fruiting body formation.</title>
        <authorList>
            <person name="Zaburannyi N."/>
            <person name="Bunk B."/>
            <person name="Maier J."/>
            <person name="Overmann J."/>
            <person name="Mueller R."/>
        </authorList>
    </citation>
    <scope>NUCLEOTIDE SEQUENCE [LARGE SCALE GENOMIC DNA]</scope>
    <source>
        <strain evidence="8 9">Cm c5</strain>
    </source>
</reference>
<dbReference type="AlphaFoldDB" id="A0A0K1EK43"/>
<dbReference type="PANTHER" id="PTHR12778">
    <property type="entry name" value="SOLUTE CARRIER FAMILY 33 ACETYL-COA TRANSPORTER -RELATED"/>
    <property type="match status" value="1"/>
</dbReference>
<dbReference type="SUPFAM" id="SSF103473">
    <property type="entry name" value="MFS general substrate transporter"/>
    <property type="match status" value="1"/>
</dbReference>
<dbReference type="InterPro" id="IPR011701">
    <property type="entry name" value="MFS"/>
</dbReference>
<feature type="transmembrane region" description="Helical" evidence="7">
    <location>
        <begin position="356"/>
        <end position="378"/>
    </location>
</feature>
<dbReference type="GO" id="GO:0022857">
    <property type="term" value="F:transmembrane transporter activity"/>
    <property type="evidence" value="ECO:0007669"/>
    <property type="project" value="InterPro"/>
</dbReference>
<comment type="subcellular location">
    <subcellularLocation>
        <location evidence="1">Membrane</location>
        <topology evidence="1">Multi-pass membrane protein</topology>
    </subcellularLocation>
</comment>
<feature type="transmembrane region" description="Helical" evidence="7">
    <location>
        <begin position="86"/>
        <end position="106"/>
    </location>
</feature>
<evidence type="ECO:0000256" key="3">
    <source>
        <dbReference type="ARBA" id="ARBA00022692"/>
    </source>
</evidence>
<feature type="transmembrane region" description="Helical" evidence="7">
    <location>
        <begin position="50"/>
        <end position="74"/>
    </location>
</feature>
<evidence type="ECO:0000256" key="2">
    <source>
        <dbReference type="ARBA" id="ARBA00022448"/>
    </source>
</evidence>
<proteinExistence type="predicted"/>
<feature type="region of interest" description="Disordered" evidence="6">
    <location>
        <begin position="411"/>
        <end position="437"/>
    </location>
</feature>
<feature type="transmembrane region" description="Helical" evidence="7">
    <location>
        <begin position="159"/>
        <end position="177"/>
    </location>
</feature>
<evidence type="ECO:0000256" key="6">
    <source>
        <dbReference type="SAM" id="MobiDB-lite"/>
    </source>
</evidence>
<keyword evidence="4 7" id="KW-1133">Transmembrane helix</keyword>
<evidence type="ECO:0000256" key="5">
    <source>
        <dbReference type="ARBA" id="ARBA00023136"/>
    </source>
</evidence>
<feature type="compositionally biased region" description="Polar residues" evidence="6">
    <location>
        <begin position="416"/>
        <end position="437"/>
    </location>
</feature>
<dbReference type="Proteomes" id="UP000067626">
    <property type="component" value="Chromosome"/>
</dbReference>
<organism evidence="8 9">
    <name type="scientific">Chondromyces crocatus</name>
    <dbReference type="NCBI Taxonomy" id="52"/>
    <lineage>
        <taxon>Bacteria</taxon>
        <taxon>Pseudomonadati</taxon>
        <taxon>Myxococcota</taxon>
        <taxon>Polyangia</taxon>
        <taxon>Polyangiales</taxon>
        <taxon>Polyangiaceae</taxon>
        <taxon>Chondromyces</taxon>
    </lineage>
</organism>
<evidence type="ECO:0000256" key="4">
    <source>
        <dbReference type="ARBA" id="ARBA00022989"/>
    </source>
</evidence>
<gene>
    <name evidence="8" type="ORF">CMC5_053850</name>
</gene>
<protein>
    <recommendedName>
        <fullName evidence="10">MFS transporter</fullName>
    </recommendedName>
</protein>
<evidence type="ECO:0008006" key="10">
    <source>
        <dbReference type="Google" id="ProtNLM"/>
    </source>
</evidence>
<name>A0A0K1EK43_CHOCO</name>
<evidence type="ECO:0000256" key="7">
    <source>
        <dbReference type="SAM" id="Phobius"/>
    </source>
</evidence>
<dbReference type="GO" id="GO:0016020">
    <property type="term" value="C:membrane"/>
    <property type="evidence" value="ECO:0007669"/>
    <property type="project" value="UniProtKB-SubCell"/>
</dbReference>
<sequence>MTPAVYDRSVTTSSRRFRFALLFGLAMTEMMPIALISQALPLFLRRSGASLQAIGLISLVLLPRALKVFWAPFVDRIGASSRFGRYRLWLLCLHGLLVVSLALGAFTDVEAWLTTKLTFGIPALLWLSILSATADTASHALAVNLLAPDERGSGNGVQTAGMMLGSLVGGGALVMLVEQTSWKLALLLMAGAILLPLPAVLLYQEPPLASAQHVTAREIFAFFKRPRLGRWLLFLGLMAIGPSTIDICLPSLLVDRGYALSEIGLVMGVITSLAGAAGGAFGGVLIKHLGRERAFYALTLLCSACLASTLLTRMAPGRALLYAGLALPYFGVVARAPLLYAMIMDRSRGHVASSDYTVQFTLVQISGFLGLGLGGVIAEQLGMTAAFVTAPLLTLGTLVAAKYLVAPQDFQPDPETATSDADTALSRGSSALTPADS</sequence>
<feature type="transmembrane region" description="Helical" evidence="7">
    <location>
        <begin position="231"/>
        <end position="253"/>
    </location>
</feature>
<dbReference type="PANTHER" id="PTHR12778:SF10">
    <property type="entry name" value="MAJOR FACILITATOR SUPERFAMILY DOMAIN-CONTAINING PROTEIN 3"/>
    <property type="match status" value="1"/>
</dbReference>
<feature type="transmembrane region" description="Helical" evidence="7">
    <location>
        <begin position="265"/>
        <end position="286"/>
    </location>
</feature>
<feature type="transmembrane region" description="Helical" evidence="7">
    <location>
        <begin position="384"/>
        <end position="405"/>
    </location>
</feature>
<evidence type="ECO:0000313" key="9">
    <source>
        <dbReference type="Proteomes" id="UP000067626"/>
    </source>
</evidence>
<keyword evidence="5 7" id="KW-0472">Membrane</keyword>
<feature type="transmembrane region" description="Helical" evidence="7">
    <location>
        <begin position="295"/>
        <end position="315"/>
    </location>
</feature>
<dbReference type="KEGG" id="ccro:CMC5_053850"/>
<dbReference type="EMBL" id="CP012159">
    <property type="protein sequence ID" value="AKT41224.1"/>
    <property type="molecule type" value="Genomic_DNA"/>
</dbReference>
<dbReference type="InterPro" id="IPR004752">
    <property type="entry name" value="AmpG_permease/AT-1"/>
</dbReference>
<dbReference type="Gene3D" id="1.20.1250.20">
    <property type="entry name" value="MFS general substrate transporter like domains"/>
    <property type="match status" value="1"/>
</dbReference>
<dbReference type="InterPro" id="IPR036259">
    <property type="entry name" value="MFS_trans_sf"/>
</dbReference>